<dbReference type="FunFam" id="3.20.20.330:FF:000003">
    <property type="entry name" value="Betaine--homocysteine S-methyltransferase 1"/>
    <property type="match status" value="1"/>
</dbReference>
<dbReference type="InterPro" id="IPR051524">
    <property type="entry name" value="BHMT"/>
</dbReference>
<dbReference type="PANTHER" id="PTHR46120:SF2">
    <property type="entry name" value="BETAINE--HOMOCYSTEINE S-METHYLTRANSFERASE 1"/>
    <property type="match status" value="1"/>
</dbReference>
<keyword evidence="5 8" id="KW-0479">Metal-binding</keyword>
<feature type="binding site" evidence="8">
    <location>
        <position position="579"/>
    </location>
    <ligand>
        <name>Zn(2+)</name>
        <dbReference type="ChEBI" id="CHEBI:29105"/>
    </ligand>
</feature>
<name>A0A6B0RST8_9CETA</name>
<evidence type="ECO:0000259" key="9">
    <source>
        <dbReference type="PROSITE" id="PS50970"/>
    </source>
</evidence>
<dbReference type="InterPro" id="IPR003726">
    <property type="entry name" value="HCY_dom"/>
</dbReference>
<dbReference type="Pfam" id="PF02574">
    <property type="entry name" value="S-methyl_trans"/>
    <property type="match status" value="2"/>
</dbReference>
<dbReference type="AlphaFoldDB" id="A0A6B0RST8"/>
<dbReference type="PANTHER" id="PTHR46120">
    <property type="entry name" value="BETAINE--HOMOCYSTEINE S-METHYLTRANSFERASE 1"/>
    <property type="match status" value="1"/>
</dbReference>
<evidence type="ECO:0000256" key="4">
    <source>
        <dbReference type="ARBA" id="ARBA00022679"/>
    </source>
</evidence>
<dbReference type="EMBL" id="VBQZ03000074">
    <property type="protein sequence ID" value="MXQ91777.1"/>
    <property type="molecule type" value="Genomic_DNA"/>
</dbReference>
<comment type="catalytic activity">
    <reaction evidence="7">
        <text>L-homocysteine + glycine betaine = N,N-dimethylglycine + L-methionine</text>
        <dbReference type="Rhea" id="RHEA:22336"/>
        <dbReference type="ChEBI" id="CHEBI:17750"/>
        <dbReference type="ChEBI" id="CHEBI:57844"/>
        <dbReference type="ChEBI" id="CHEBI:58199"/>
        <dbReference type="ChEBI" id="CHEBI:58251"/>
        <dbReference type="EC" id="2.1.1.5"/>
    </reaction>
    <physiologicalReaction direction="left-to-right" evidence="7">
        <dbReference type="Rhea" id="RHEA:22337"/>
    </physiologicalReaction>
</comment>
<keyword evidence="3 8" id="KW-0489">Methyltransferase</keyword>
<comment type="caution">
    <text evidence="10">The sequence shown here is derived from an EMBL/GenBank/DDBJ whole genome shotgun (WGS) entry which is preliminary data.</text>
</comment>
<evidence type="ECO:0000256" key="8">
    <source>
        <dbReference type="PROSITE-ProRule" id="PRU00333"/>
    </source>
</evidence>
<feature type="binding site" evidence="8">
    <location>
        <position position="580"/>
    </location>
    <ligand>
        <name>Zn(2+)</name>
        <dbReference type="ChEBI" id="CHEBI:29105"/>
    </ligand>
</feature>
<organism evidence="10 11">
    <name type="scientific">Bos mutus</name>
    <name type="common">wild yak</name>
    <dbReference type="NCBI Taxonomy" id="72004"/>
    <lineage>
        <taxon>Eukaryota</taxon>
        <taxon>Metazoa</taxon>
        <taxon>Chordata</taxon>
        <taxon>Craniata</taxon>
        <taxon>Vertebrata</taxon>
        <taxon>Euteleostomi</taxon>
        <taxon>Mammalia</taxon>
        <taxon>Eutheria</taxon>
        <taxon>Laurasiatheria</taxon>
        <taxon>Artiodactyla</taxon>
        <taxon>Ruminantia</taxon>
        <taxon>Pecora</taxon>
        <taxon>Bovidae</taxon>
        <taxon>Bovinae</taxon>
        <taxon>Bos</taxon>
    </lineage>
</organism>
<dbReference type="GO" id="GO:0047150">
    <property type="term" value="F:betaine-homocysteine S-methyltransferase activity"/>
    <property type="evidence" value="ECO:0007669"/>
    <property type="project" value="UniProtKB-EC"/>
</dbReference>
<dbReference type="GO" id="GO:0046872">
    <property type="term" value="F:metal ion binding"/>
    <property type="evidence" value="ECO:0007669"/>
    <property type="project" value="UniProtKB-KW"/>
</dbReference>
<accession>A0A6B0RST8</accession>
<comment type="cofactor">
    <cofactor evidence="1 8">
        <name>Zn(2+)</name>
        <dbReference type="ChEBI" id="CHEBI:29105"/>
    </cofactor>
</comment>
<sequence>MAPIEGPRVKKGLLERLDSGEVVVGDGSFLLTLEKRGYVKAGLWTPEAVEQSAEIVGWRLKWGERDEEQEEGESDGQGKLSGRVSQLLDSTPFGGGSTICILPAWEAVNTAACDLAREVADKGDALVAGGICRTSLYAHHKDEVRIKKLFRLQLEIFARKNVDFLIAEYFEHAVEVLKESGEPVAATMCIGPEGDMHGVTPGECAVKLVKAGASVVGVNCRFGPWTSLKTMSLRKEARQAAELKAPLMVWSLGFHMPDCGKGGFLDLPEYPFGAVRDTRKMAPAGGKNVKKGILERLNSGEVIIGDGGFVFALEKRGYVKAGPWTPEAAVEHPEAVRQLHREFLRAGSNVMQTFTFYASEDKLENRGNYVAEKISGQKVNEAACDIARQVADEGDALVAGGVSQTPSYLSCKSETEVKKVFQQQLEVFVKKNVDFLIAEYFEHVEEAVWAVEALKASGKPVAATMCIGPEGDLHSVTPGECAVRLVKAGASIVGVNCHFDPTISLQTVKLMKEGLEAAGLKAHLMSQPLAYHTPDCGKQGFIDLPEFPFGLEPRVATRWDIQKYAREAYNLGVRYIGGCCGFEPYHIRAIAEELAPERGFLPLASEKHGSWGSGLDMHTKPWIRARDHCSRL</sequence>
<keyword evidence="4 8" id="KW-0808">Transferase</keyword>
<evidence type="ECO:0000256" key="3">
    <source>
        <dbReference type="ARBA" id="ARBA00022603"/>
    </source>
</evidence>
<dbReference type="GO" id="GO:0032259">
    <property type="term" value="P:methylation"/>
    <property type="evidence" value="ECO:0007669"/>
    <property type="project" value="UniProtKB-KW"/>
</dbReference>
<keyword evidence="11" id="KW-1185">Reference proteome</keyword>
<dbReference type="PROSITE" id="PS50970">
    <property type="entry name" value="HCY"/>
    <property type="match status" value="1"/>
</dbReference>
<evidence type="ECO:0000313" key="11">
    <source>
        <dbReference type="Proteomes" id="UP000322234"/>
    </source>
</evidence>
<evidence type="ECO:0000256" key="6">
    <source>
        <dbReference type="ARBA" id="ARBA00022833"/>
    </source>
</evidence>
<evidence type="ECO:0000256" key="7">
    <source>
        <dbReference type="ARBA" id="ARBA00048161"/>
    </source>
</evidence>
<feature type="binding site" evidence="8">
    <location>
        <position position="497"/>
    </location>
    <ligand>
        <name>Zn(2+)</name>
        <dbReference type="ChEBI" id="CHEBI:29105"/>
    </ligand>
</feature>
<gene>
    <name evidence="10" type="ORF">E5288_WYG004540</name>
</gene>
<reference evidence="10" key="1">
    <citation type="submission" date="2019-10" db="EMBL/GenBank/DDBJ databases">
        <title>The sequence and de novo assembly of the wild yak genome.</title>
        <authorList>
            <person name="Liu Y."/>
        </authorList>
    </citation>
    <scope>NUCLEOTIDE SEQUENCE [LARGE SCALE GENOMIC DNA]</scope>
    <source>
        <strain evidence="10">WY2019</strain>
    </source>
</reference>
<dbReference type="Proteomes" id="UP000322234">
    <property type="component" value="Unassembled WGS sequence"/>
</dbReference>
<feature type="domain" description="Hcy-binding" evidence="9">
    <location>
        <begin position="291"/>
        <end position="594"/>
    </location>
</feature>
<evidence type="ECO:0000256" key="5">
    <source>
        <dbReference type="ARBA" id="ARBA00022723"/>
    </source>
</evidence>
<keyword evidence="6 8" id="KW-0862">Zinc</keyword>
<dbReference type="InterPro" id="IPR036589">
    <property type="entry name" value="HCY_dom_sf"/>
</dbReference>
<dbReference type="GO" id="GO:0005829">
    <property type="term" value="C:cytosol"/>
    <property type="evidence" value="ECO:0007669"/>
    <property type="project" value="TreeGrafter"/>
</dbReference>
<protein>
    <recommendedName>
        <fullName evidence="9">Hcy-binding domain-containing protein</fullName>
    </recommendedName>
</protein>
<dbReference type="SUPFAM" id="SSF82282">
    <property type="entry name" value="Homocysteine S-methyltransferase"/>
    <property type="match status" value="3"/>
</dbReference>
<dbReference type="Gene3D" id="3.20.20.330">
    <property type="entry name" value="Homocysteine-binding-like domain"/>
    <property type="match status" value="3"/>
</dbReference>
<dbReference type="GO" id="GO:0071267">
    <property type="term" value="P:L-methionine salvage"/>
    <property type="evidence" value="ECO:0007669"/>
    <property type="project" value="TreeGrafter"/>
</dbReference>
<proteinExistence type="predicted"/>
<evidence type="ECO:0000313" key="10">
    <source>
        <dbReference type="EMBL" id="MXQ91777.1"/>
    </source>
</evidence>
<comment type="pathway">
    <text evidence="2">Amino-acid biosynthesis; L-methionine biosynthesis via de novo pathway; L-methionine from L-homocysteine (BhmT route): step 1/1.</text>
</comment>
<evidence type="ECO:0000256" key="1">
    <source>
        <dbReference type="ARBA" id="ARBA00001947"/>
    </source>
</evidence>
<evidence type="ECO:0000256" key="2">
    <source>
        <dbReference type="ARBA" id="ARBA00005137"/>
    </source>
</evidence>